<dbReference type="PROSITE" id="PS51471">
    <property type="entry name" value="FE2OG_OXY"/>
    <property type="match status" value="1"/>
</dbReference>
<dbReference type="EC" id="1.14.20.7" evidence="3"/>
<evidence type="ECO:0000256" key="8">
    <source>
        <dbReference type="ARBA" id="ARBA00031282"/>
    </source>
</evidence>
<comment type="catalytic activity">
    <reaction evidence="10">
        <text>L-arginine + 2-oxoglutarate + O2 = guanidine + L-glutamate 5-semialdehyde + succinate + CO2</text>
        <dbReference type="Rhea" id="RHEA:31535"/>
        <dbReference type="ChEBI" id="CHEBI:15379"/>
        <dbReference type="ChEBI" id="CHEBI:16526"/>
        <dbReference type="ChEBI" id="CHEBI:16810"/>
        <dbReference type="ChEBI" id="CHEBI:30031"/>
        <dbReference type="ChEBI" id="CHEBI:30087"/>
        <dbReference type="ChEBI" id="CHEBI:32682"/>
        <dbReference type="ChEBI" id="CHEBI:58066"/>
        <dbReference type="EC" id="1.14.20.7"/>
    </reaction>
</comment>
<evidence type="ECO:0000256" key="3">
    <source>
        <dbReference type="ARBA" id="ARBA00012293"/>
    </source>
</evidence>
<evidence type="ECO:0000256" key="1">
    <source>
        <dbReference type="ARBA" id="ARBA00001954"/>
    </source>
</evidence>
<evidence type="ECO:0000256" key="7">
    <source>
        <dbReference type="ARBA" id="ARBA00031011"/>
    </source>
</evidence>
<dbReference type="InterPro" id="IPR050231">
    <property type="entry name" value="Iron_ascorbate_oxido_reductase"/>
</dbReference>
<keyword evidence="6" id="KW-0266">Ethylene biosynthesis</keyword>
<evidence type="ECO:0000256" key="2">
    <source>
        <dbReference type="ARBA" id="ARBA00004767"/>
    </source>
</evidence>
<protein>
    <recommendedName>
        <fullName evidence="5">2-oxoglutarate-dependent ethylene/succinate-forming enzyme</fullName>
        <ecNumber evidence="4">1.13.12.19</ecNumber>
        <ecNumber evidence="3">1.14.20.7</ecNumber>
    </recommendedName>
    <alternativeName>
        <fullName evidence="7">2-oxoglutarate dioxygenase (ethylene-forming)</fullName>
    </alternativeName>
    <alternativeName>
        <fullName evidence="8">2-oxoglutarate/L-arginine monooxygenase/decarboxylase (succinate-forming)</fullName>
    </alternativeName>
</protein>
<keyword evidence="11" id="KW-0408">Iron</keyword>
<evidence type="ECO:0000259" key="12">
    <source>
        <dbReference type="PROSITE" id="PS51471"/>
    </source>
</evidence>
<proteinExistence type="inferred from homology"/>
<comment type="pathway">
    <text evidence="2">Alkene biosynthesis; ethylene biosynthesis via 2-oxoglutarate.</text>
</comment>
<comment type="caution">
    <text evidence="13">The sequence shown here is derived from an EMBL/GenBank/DDBJ whole genome shotgun (WGS) entry which is preliminary data.</text>
</comment>
<keyword evidence="11" id="KW-0560">Oxidoreductase</keyword>
<reference evidence="13 14" key="1">
    <citation type="submission" date="2023-08" db="EMBL/GenBank/DDBJ databases">
        <authorList>
            <person name="Roldan D.M."/>
            <person name="Menes R.J."/>
        </authorList>
    </citation>
    <scope>NUCLEOTIDE SEQUENCE [LARGE SCALE GENOMIC DNA]</scope>
    <source>
        <strain evidence="13 14">CCM 2812</strain>
    </source>
</reference>
<feature type="domain" description="Fe2OG dioxygenase" evidence="12">
    <location>
        <begin position="151"/>
        <end position="264"/>
    </location>
</feature>
<name>A0ABT9G5W8_LEPDI</name>
<dbReference type="Proteomes" id="UP001235760">
    <property type="component" value="Unassembled WGS sequence"/>
</dbReference>
<dbReference type="Pfam" id="PF03171">
    <property type="entry name" value="2OG-FeII_Oxy"/>
    <property type="match status" value="1"/>
</dbReference>
<dbReference type="SUPFAM" id="SSF51197">
    <property type="entry name" value="Clavaminate synthase-like"/>
    <property type="match status" value="1"/>
</dbReference>
<dbReference type="InterPro" id="IPR026992">
    <property type="entry name" value="DIOX_N"/>
</dbReference>
<comment type="catalytic activity">
    <reaction evidence="9">
        <text>2-oxoglutarate + O2 + 2 H(+) = ethene + 3 CO2 + H2O</text>
        <dbReference type="Rhea" id="RHEA:31523"/>
        <dbReference type="ChEBI" id="CHEBI:15377"/>
        <dbReference type="ChEBI" id="CHEBI:15378"/>
        <dbReference type="ChEBI" id="CHEBI:15379"/>
        <dbReference type="ChEBI" id="CHEBI:16526"/>
        <dbReference type="ChEBI" id="CHEBI:16810"/>
        <dbReference type="ChEBI" id="CHEBI:18153"/>
        <dbReference type="EC" id="1.13.12.19"/>
    </reaction>
</comment>
<evidence type="ECO:0000313" key="13">
    <source>
        <dbReference type="EMBL" id="MDP4301881.1"/>
    </source>
</evidence>
<evidence type="ECO:0000313" key="14">
    <source>
        <dbReference type="Proteomes" id="UP001235760"/>
    </source>
</evidence>
<dbReference type="Pfam" id="PF14226">
    <property type="entry name" value="DIOX_N"/>
    <property type="match status" value="1"/>
</dbReference>
<keyword evidence="11" id="KW-0479">Metal-binding</keyword>
<dbReference type="EC" id="1.13.12.19" evidence="4"/>
<dbReference type="InterPro" id="IPR027443">
    <property type="entry name" value="IPNS-like_sf"/>
</dbReference>
<dbReference type="InterPro" id="IPR005123">
    <property type="entry name" value="Oxoglu/Fe-dep_dioxygenase_dom"/>
</dbReference>
<evidence type="ECO:0000256" key="10">
    <source>
        <dbReference type="ARBA" id="ARBA00049359"/>
    </source>
</evidence>
<evidence type="ECO:0000256" key="6">
    <source>
        <dbReference type="ARBA" id="ARBA00022666"/>
    </source>
</evidence>
<dbReference type="PANTHER" id="PTHR47990">
    <property type="entry name" value="2-OXOGLUTARATE (2OG) AND FE(II)-DEPENDENT OXYGENASE SUPERFAMILY PROTEIN-RELATED"/>
    <property type="match status" value="1"/>
</dbReference>
<sequence>MPTTDLPTLAIVDHRAADAPERFCASLRETGFAALVHTPVEPALVQQVCDEWLAFFDSPAKAAYAHDPQRQDGWFAPEVSETAKGHSRKDLKEFFHLYPWGRYPAEVSDAARRYARQAEALAASLLGWVERHSPAEVRAGYSEPLPGMIDGSDQTLLRVLRYPPLRGDEPADALRAAPHEDINLLTVLPATSEPGLEVLGRDGRWITVPCAADAPQGGLIVINTGDMLQEASGGHFPSTTHRVANPTGEAARRSRVSLPLFLHPRPEVRLSARHTAGSYLLERLRELGLKP</sequence>
<evidence type="ECO:0000256" key="5">
    <source>
        <dbReference type="ARBA" id="ARBA00019045"/>
    </source>
</evidence>
<comment type="cofactor">
    <cofactor evidence="1">
        <name>Fe(2+)</name>
        <dbReference type="ChEBI" id="CHEBI:29033"/>
    </cofactor>
</comment>
<comment type="similarity">
    <text evidence="11">Belongs to the iron/ascorbate-dependent oxidoreductase family.</text>
</comment>
<organism evidence="13 14">
    <name type="scientific">Leptothrix discophora</name>
    <dbReference type="NCBI Taxonomy" id="89"/>
    <lineage>
        <taxon>Bacteria</taxon>
        <taxon>Pseudomonadati</taxon>
        <taxon>Pseudomonadota</taxon>
        <taxon>Betaproteobacteria</taxon>
        <taxon>Burkholderiales</taxon>
        <taxon>Sphaerotilaceae</taxon>
        <taxon>Leptothrix</taxon>
    </lineage>
</organism>
<dbReference type="RefSeq" id="WP_305750423.1">
    <property type="nucleotide sequence ID" value="NZ_JAUZEE010000007.1"/>
</dbReference>
<evidence type="ECO:0000256" key="11">
    <source>
        <dbReference type="RuleBase" id="RU003682"/>
    </source>
</evidence>
<dbReference type="InterPro" id="IPR044861">
    <property type="entry name" value="IPNS-like_FE2OG_OXY"/>
</dbReference>
<evidence type="ECO:0000256" key="4">
    <source>
        <dbReference type="ARBA" id="ARBA00012531"/>
    </source>
</evidence>
<gene>
    <name evidence="13" type="ORF">Q8X39_14660</name>
</gene>
<dbReference type="EMBL" id="JAUZEE010000007">
    <property type="protein sequence ID" value="MDP4301881.1"/>
    <property type="molecule type" value="Genomic_DNA"/>
</dbReference>
<keyword evidence="14" id="KW-1185">Reference proteome</keyword>
<accession>A0ABT9G5W8</accession>
<dbReference type="Gene3D" id="2.60.120.330">
    <property type="entry name" value="B-lactam Antibiotic, Isopenicillin N Synthase, Chain"/>
    <property type="match status" value="1"/>
</dbReference>
<evidence type="ECO:0000256" key="9">
    <source>
        <dbReference type="ARBA" id="ARBA00047725"/>
    </source>
</evidence>